<dbReference type="Gene3D" id="1.10.1040.50">
    <property type="match status" value="1"/>
</dbReference>
<evidence type="ECO:0000313" key="6">
    <source>
        <dbReference type="Proteomes" id="UP000005307"/>
    </source>
</evidence>
<dbReference type="GO" id="GO:0016853">
    <property type="term" value="F:isomerase activity"/>
    <property type="evidence" value="ECO:0007669"/>
    <property type="project" value="UniProtKB-KW"/>
</dbReference>
<evidence type="ECO:0000313" key="5">
    <source>
        <dbReference type="EMBL" id="AGI66982.1"/>
    </source>
</evidence>
<dbReference type="Pfam" id="PF00378">
    <property type="entry name" value="ECH_1"/>
    <property type="match status" value="1"/>
</dbReference>
<dbReference type="InterPro" id="IPR018376">
    <property type="entry name" value="Enoyl-CoA_hyd/isom_CS"/>
</dbReference>
<dbReference type="Proteomes" id="UP000005307">
    <property type="component" value="Chromosome"/>
</dbReference>
<dbReference type="eggNOG" id="COG1024">
    <property type="taxonomic scope" value="Bacteria"/>
</dbReference>
<dbReference type="InterPro" id="IPR001753">
    <property type="entry name" value="Enoyl-CoA_hydra/iso"/>
</dbReference>
<gene>
    <name evidence="5" type="ORF">OAN307_c12880</name>
</gene>
<keyword evidence="3" id="KW-0511">Multifunctional enzyme</keyword>
<dbReference type="RefSeq" id="WP_015499024.1">
    <property type="nucleotide sequence ID" value="NC_020911.1"/>
</dbReference>
<accession>M9R455</accession>
<dbReference type="PANTHER" id="PTHR23309">
    <property type="entry name" value="3-HYDROXYACYL-COA DEHYROGENASE"/>
    <property type="match status" value="1"/>
</dbReference>
<evidence type="ECO:0000256" key="4">
    <source>
        <dbReference type="RuleBase" id="RU003707"/>
    </source>
</evidence>
<evidence type="ECO:0000256" key="3">
    <source>
        <dbReference type="ARBA" id="ARBA00023268"/>
    </source>
</evidence>
<reference evidence="5 6" key="1">
    <citation type="journal article" date="2013" name="PLoS ONE">
        <title>Poles Apart: Arctic and Antarctic Octadecabacter strains Share High Genome Plasticity and a New Type of Xanthorhodopsin.</title>
        <authorList>
            <person name="Vollmers J."/>
            <person name="Voget S."/>
            <person name="Dietrich S."/>
            <person name="Gollnow K."/>
            <person name="Smits M."/>
            <person name="Meyer K."/>
            <person name="Brinkhoff T."/>
            <person name="Simon M."/>
            <person name="Daniel R."/>
        </authorList>
    </citation>
    <scope>NUCLEOTIDE SEQUENCE [LARGE SCALE GENOMIC DNA]</scope>
    <source>
        <strain evidence="5 6">307</strain>
    </source>
</reference>
<dbReference type="GO" id="GO:0003857">
    <property type="term" value="F:(3S)-3-hydroxyacyl-CoA dehydrogenase (NAD+) activity"/>
    <property type="evidence" value="ECO:0007669"/>
    <property type="project" value="TreeGrafter"/>
</dbReference>
<name>M9R455_9RHOB</name>
<dbReference type="HOGENOM" id="CLU_009834_16_3_5"/>
<dbReference type="OrthoDB" id="9771883at2"/>
<dbReference type="EMBL" id="CP003740">
    <property type="protein sequence ID" value="AGI66982.1"/>
    <property type="molecule type" value="Genomic_DNA"/>
</dbReference>
<dbReference type="CDD" id="cd06558">
    <property type="entry name" value="crotonase-like"/>
    <property type="match status" value="1"/>
</dbReference>
<dbReference type="SUPFAM" id="SSF48179">
    <property type="entry name" value="6-phosphogluconate dehydrogenase C-terminal domain-like"/>
    <property type="match status" value="1"/>
</dbReference>
<proteinExistence type="inferred from homology"/>
<comment type="similarity">
    <text evidence="4">Belongs to the enoyl-CoA hydratase/isomerase family.</text>
</comment>
<keyword evidence="2" id="KW-0456">Lyase</keyword>
<dbReference type="GO" id="GO:0016829">
    <property type="term" value="F:lyase activity"/>
    <property type="evidence" value="ECO:0007669"/>
    <property type="project" value="UniProtKB-KW"/>
</dbReference>
<evidence type="ECO:0000256" key="2">
    <source>
        <dbReference type="ARBA" id="ARBA00023239"/>
    </source>
</evidence>
<dbReference type="KEGG" id="oat:OAN307_c12880"/>
<protein>
    <submittedName>
        <fullName evidence="5">Putative enoyl-CoA hydratase family protein</fullName>
    </submittedName>
</protein>
<organism evidence="5 6">
    <name type="scientific">Octadecabacter antarcticus 307</name>
    <dbReference type="NCBI Taxonomy" id="391626"/>
    <lineage>
        <taxon>Bacteria</taxon>
        <taxon>Pseudomonadati</taxon>
        <taxon>Pseudomonadota</taxon>
        <taxon>Alphaproteobacteria</taxon>
        <taxon>Rhodobacterales</taxon>
        <taxon>Roseobacteraceae</taxon>
        <taxon>Octadecabacter</taxon>
    </lineage>
</organism>
<dbReference type="STRING" id="391626.OAN307_c12880"/>
<evidence type="ECO:0000256" key="1">
    <source>
        <dbReference type="ARBA" id="ARBA00023235"/>
    </source>
</evidence>
<keyword evidence="6" id="KW-1185">Reference proteome</keyword>
<dbReference type="AlphaFoldDB" id="M9R455"/>
<keyword evidence="1" id="KW-0413">Isomerase</keyword>
<dbReference type="PROSITE" id="PS00166">
    <property type="entry name" value="ENOYL_COA_HYDRATASE"/>
    <property type="match status" value="1"/>
</dbReference>
<dbReference type="Gene3D" id="3.90.226.10">
    <property type="entry name" value="2-enoyl-CoA Hydratase, Chain A, domain 1"/>
    <property type="match status" value="1"/>
</dbReference>
<dbReference type="InterPro" id="IPR008927">
    <property type="entry name" value="6-PGluconate_DH-like_C_sf"/>
</dbReference>
<sequence length="442" mass="46156">MARLVRFRILDGVGIATLDAAPVNALSAPLRAGLWEAFSRIDANPDVKAAVLIASGRMFSAGADIRELDGSAKQPSLAQLCDRIEACTKPVVAAVHGSALGGGAELLLAAHYRLAAPDAKIGLPEVALGLVPGGGGTQRLPQLIGAARALQMMISTAMIDASVAHRSQLVDAIVQGDLASGAIAFALNLIEQGKGPRQTRDNRSHLMEGLAYSAAIAKGRAALAGNPLHAPERVLDCVEAAGLLPFDAGLAFEADAFARCLAHPQSIALLHVFMAERKIDSALIKREGTAFRPVDPMGKSVVRRLRKAMRTAAEHQVLGGASVDDVDGAMVAYGFRAGPFGRKGDAVQNDTIARRLVAALLVERAACVAENAVQRASDIDALAVHGLGFPRRAGGPMRAMQSAGLIGVRKDLRVWGEDSTIWAAPDLVDQAIKDARGFDALG</sequence>
<dbReference type="SUPFAM" id="SSF52096">
    <property type="entry name" value="ClpP/crotonase"/>
    <property type="match status" value="1"/>
</dbReference>
<dbReference type="InterPro" id="IPR029045">
    <property type="entry name" value="ClpP/crotonase-like_dom_sf"/>
</dbReference>
<dbReference type="GO" id="GO:0006635">
    <property type="term" value="P:fatty acid beta-oxidation"/>
    <property type="evidence" value="ECO:0007669"/>
    <property type="project" value="TreeGrafter"/>
</dbReference>